<sequence>MKTRYDEKAAFVSRLESFEKTVACISLLSEKNNNQANDSNTADNTNNDTSTSNTSNSNTASISAKVKATSSPSPSSASVSAASSPDSSSHESLQATVKHVREQSIAAALDLSDKIDDLKQENQALNAHIVALQNQLAEVKSEADNVSHTMANRIDILERYVQNDCKLEDQRKREVQEVQVLAQKNTDLINERINTVEDQLTQSFKEFEDRRSKELQSFASTFESLRKRCDEFEMELAQQIQLIASQAKETATNSATIHETLASNALANLGKTVRDAMDLCQSKLNRVEAEHEILQAVVEGTGEDIKTFHQRVVALETAFDGIREEVRNDLSEINVVIGSMEQNVQNIMQELAVPDDALDTDGNFPQEATNDATNDETF</sequence>
<reference evidence="3" key="1">
    <citation type="submission" date="2014-09" db="EMBL/GenBank/DDBJ databases">
        <title>Draft genome sequence of an oleaginous Mucoromycotina fungus Mucor ambiguus NBRC6742.</title>
        <authorList>
            <person name="Takeda I."/>
            <person name="Yamane N."/>
            <person name="Morita T."/>
            <person name="Tamano K."/>
            <person name="Machida M."/>
            <person name="Baker S."/>
            <person name="Koike H."/>
        </authorList>
    </citation>
    <scope>NUCLEOTIDE SEQUENCE</scope>
    <source>
        <strain evidence="3">NBRC 6742</strain>
    </source>
</reference>
<feature type="region of interest" description="Disordered" evidence="2">
    <location>
        <begin position="30"/>
        <end position="98"/>
    </location>
</feature>
<dbReference type="STRING" id="91626.A0A0C9MU76"/>
<evidence type="ECO:0008006" key="5">
    <source>
        <dbReference type="Google" id="ProtNLM"/>
    </source>
</evidence>
<feature type="compositionally biased region" description="Low complexity" evidence="2">
    <location>
        <begin position="32"/>
        <end position="87"/>
    </location>
</feature>
<proteinExistence type="predicted"/>
<evidence type="ECO:0000313" key="3">
    <source>
        <dbReference type="EMBL" id="GAN10999.1"/>
    </source>
</evidence>
<feature type="coiled-coil region" evidence="1">
    <location>
        <begin position="101"/>
        <end position="149"/>
    </location>
</feature>
<feature type="region of interest" description="Disordered" evidence="2">
    <location>
        <begin position="356"/>
        <end position="378"/>
    </location>
</feature>
<evidence type="ECO:0000313" key="4">
    <source>
        <dbReference type="Proteomes" id="UP000053815"/>
    </source>
</evidence>
<dbReference type="Proteomes" id="UP000053815">
    <property type="component" value="Unassembled WGS sequence"/>
</dbReference>
<protein>
    <recommendedName>
        <fullName evidence="5">SWI5-dependent HO expression protein 3</fullName>
    </recommendedName>
</protein>
<dbReference type="OrthoDB" id="10314727at2759"/>
<gene>
    <name evidence="3" type="ORF">MAM1_0446d10551</name>
</gene>
<dbReference type="EMBL" id="DF836735">
    <property type="protein sequence ID" value="GAN10999.1"/>
    <property type="molecule type" value="Genomic_DNA"/>
</dbReference>
<accession>A0A0C9MU76</accession>
<keyword evidence="4" id="KW-1185">Reference proteome</keyword>
<evidence type="ECO:0000256" key="2">
    <source>
        <dbReference type="SAM" id="MobiDB-lite"/>
    </source>
</evidence>
<evidence type="ECO:0000256" key="1">
    <source>
        <dbReference type="SAM" id="Coils"/>
    </source>
</evidence>
<organism evidence="3">
    <name type="scientific">Mucor ambiguus</name>
    <dbReference type="NCBI Taxonomy" id="91626"/>
    <lineage>
        <taxon>Eukaryota</taxon>
        <taxon>Fungi</taxon>
        <taxon>Fungi incertae sedis</taxon>
        <taxon>Mucoromycota</taxon>
        <taxon>Mucoromycotina</taxon>
        <taxon>Mucoromycetes</taxon>
        <taxon>Mucorales</taxon>
        <taxon>Mucorineae</taxon>
        <taxon>Mucoraceae</taxon>
        <taxon>Mucor</taxon>
    </lineage>
</organism>
<name>A0A0C9MU76_9FUNG</name>
<keyword evidence="1" id="KW-0175">Coiled coil</keyword>
<dbReference type="AlphaFoldDB" id="A0A0C9MU76"/>